<dbReference type="AlphaFoldDB" id="A0A7N0ZR26"/>
<evidence type="ECO:0000256" key="8">
    <source>
        <dbReference type="ARBA" id="ARBA00022949"/>
    </source>
</evidence>
<accession>A0A7N0ZR26</accession>
<keyword evidence="10 14" id="KW-0472">Membrane</keyword>
<feature type="transmembrane region" description="Helical" evidence="14">
    <location>
        <begin position="254"/>
        <end position="274"/>
    </location>
</feature>
<evidence type="ECO:0000259" key="16">
    <source>
        <dbReference type="PROSITE" id="PS51473"/>
    </source>
</evidence>
<comment type="subcellular location">
    <subcellularLocation>
        <location evidence="12">Cell junction</location>
        <location evidence="12">Plasmodesma</location>
    </subcellularLocation>
    <subcellularLocation>
        <location evidence="1">Cell membrane</location>
        <topology evidence="1">Single-pass type I membrane protein</topology>
    </subcellularLocation>
</comment>
<evidence type="ECO:0000256" key="14">
    <source>
        <dbReference type="SAM" id="Phobius"/>
    </source>
</evidence>
<evidence type="ECO:0000256" key="11">
    <source>
        <dbReference type="ARBA" id="ARBA00023157"/>
    </source>
</evidence>
<keyword evidence="18" id="KW-1185">Reference proteome</keyword>
<keyword evidence="8" id="KW-0965">Cell junction</keyword>
<keyword evidence="6 15" id="KW-0732">Signal</keyword>
<dbReference type="PANTHER" id="PTHR32080:SF3">
    <property type="entry name" value="PLASMODESMATA-LOCATED PROTEIN 7"/>
    <property type="match status" value="1"/>
</dbReference>
<keyword evidence="3" id="KW-1003">Cell membrane</keyword>
<evidence type="ECO:0000256" key="1">
    <source>
        <dbReference type="ARBA" id="ARBA00004251"/>
    </source>
</evidence>
<dbReference type="InterPro" id="IPR002902">
    <property type="entry name" value="GNK2"/>
</dbReference>
<dbReference type="EnsemblPlants" id="Kaladp0016s0303.1.v1.1">
    <property type="protein sequence ID" value="Kaladp0016s0303.1.v1.1"/>
    <property type="gene ID" value="Kaladp0016s0303.v1.1"/>
</dbReference>
<feature type="domain" description="Gnk2-homologous" evidence="16">
    <location>
        <begin position="136"/>
        <end position="236"/>
    </location>
</feature>
<evidence type="ECO:0000256" key="3">
    <source>
        <dbReference type="ARBA" id="ARBA00022475"/>
    </source>
</evidence>
<evidence type="ECO:0000256" key="12">
    <source>
        <dbReference type="ARBA" id="ARBA00024184"/>
    </source>
</evidence>
<evidence type="ECO:0000256" key="4">
    <source>
        <dbReference type="ARBA" id="ARBA00022581"/>
    </source>
</evidence>
<evidence type="ECO:0000256" key="6">
    <source>
        <dbReference type="ARBA" id="ARBA00022729"/>
    </source>
</evidence>
<evidence type="ECO:0000256" key="7">
    <source>
        <dbReference type="ARBA" id="ARBA00022737"/>
    </source>
</evidence>
<proteinExistence type="inferred from homology"/>
<dbReference type="Gene3D" id="3.30.430.20">
    <property type="entry name" value="Gnk2 domain, C-X8-C-X2-C motif"/>
    <property type="match status" value="2"/>
</dbReference>
<dbReference type="PROSITE" id="PS51473">
    <property type="entry name" value="GNK2"/>
    <property type="match status" value="2"/>
</dbReference>
<evidence type="ECO:0000256" key="9">
    <source>
        <dbReference type="ARBA" id="ARBA00022989"/>
    </source>
</evidence>
<organism evidence="17 18">
    <name type="scientific">Kalanchoe fedtschenkoi</name>
    <name type="common">Lavender scallops</name>
    <name type="synonym">South American air plant</name>
    <dbReference type="NCBI Taxonomy" id="63787"/>
    <lineage>
        <taxon>Eukaryota</taxon>
        <taxon>Viridiplantae</taxon>
        <taxon>Streptophyta</taxon>
        <taxon>Embryophyta</taxon>
        <taxon>Tracheophyta</taxon>
        <taxon>Spermatophyta</taxon>
        <taxon>Magnoliopsida</taxon>
        <taxon>eudicotyledons</taxon>
        <taxon>Gunneridae</taxon>
        <taxon>Pentapetalae</taxon>
        <taxon>Saxifragales</taxon>
        <taxon>Crassulaceae</taxon>
        <taxon>Kalanchoe</taxon>
    </lineage>
</organism>
<keyword evidence="7" id="KW-0677">Repeat</keyword>
<dbReference type="Proteomes" id="UP000594263">
    <property type="component" value="Unplaced"/>
</dbReference>
<comment type="similarity">
    <text evidence="13">Belongs to the cysteine-rich repeat secretory protein family. Plasmodesmata-located proteins (PDLD) subfamily.</text>
</comment>
<name>A0A7N0ZR26_KALFE</name>
<sequence length="284" mass="31133">MAERVFLLGWVLLLLLLLSSVSARSGDPGAQYIYGGCSNVKYSSNSSYKRNLENALTSMVNSATFQPYNNVTVESSNPQEVVYGLYQCRGDIAMPDCAACVQEAVSQFSWLCPDQNCGGVIQMEGCFVKYDNDSFLSKQDKQVVMRKCGPTDGYDDQVKSTRDGVLAGLLNSGQLYRASASENIQSVAQCTGDLNPSQCQDCLTEAIRKVKQECFMAAYGDMFLGKCYVRYTINMVHAPSGKAHSMFSSNEKTFAIIAGLLAGIVLLIIFLMFLKKIFIGEKGK</sequence>
<keyword evidence="5 14" id="KW-0812">Transmembrane</keyword>
<dbReference type="CDD" id="cd23509">
    <property type="entry name" value="Gnk2-like"/>
    <property type="match status" value="2"/>
</dbReference>
<dbReference type="Pfam" id="PF01657">
    <property type="entry name" value="Stress-antifung"/>
    <property type="match status" value="2"/>
</dbReference>
<protein>
    <recommendedName>
        <fullName evidence="16">Gnk2-homologous domain-containing protein</fullName>
    </recommendedName>
</protein>
<dbReference type="InterPro" id="IPR038408">
    <property type="entry name" value="GNK2_sf"/>
</dbReference>
<dbReference type="Gramene" id="Kaladp0016s0303.1.v1.1">
    <property type="protein sequence ID" value="Kaladp0016s0303.1.v1.1"/>
    <property type="gene ID" value="Kaladp0016s0303.v1.1"/>
</dbReference>
<dbReference type="GO" id="GO:0005886">
    <property type="term" value="C:plasma membrane"/>
    <property type="evidence" value="ECO:0007669"/>
    <property type="project" value="UniProtKB-SubCell"/>
</dbReference>
<keyword evidence="4" id="KW-0945">Host-virus interaction</keyword>
<keyword evidence="2" id="KW-0813">Transport</keyword>
<feature type="signal peptide" evidence="15">
    <location>
        <begin position="1"/>
        <end position="23"/>
    </location>
</feature>
<feature type="chain" id="PRO_5029810859" description="Gnk2-homologous domain-containing protein" evidence="15">
    <location>
        <begin position="24"/>
        <end position="284"/>
    </location>
</feature>
<dbReference type="InterPro" id="IPR051378">
    <property type="entry name" value="Cell2Cell_Antifungal"/>
</dbReference>
<evidence type="ECO:0000256" key="10">
    <source>
        <dbReference type="ARBA" id="ARBA00023136"/>
    </source>
</evidence>
<evidence type="ECO:0000256" key="2">
    <source>
        <dbReference type="ARBA" id="ARBA00022448"/>
    </source>
</evidence>
<reference evidence="17" key="1">
    <citation type="submission" date="2021-01" db="UniProtKB">
        <authorList>
            <consortium name="EnsemblPlants"/>
        </authorList>
    </citation>
    <scope>IDENTIFICATION</scope>
</reference>
<dbReference type="GO" id="GO:0009506">
    <property type="term" value="C:plasmodesma"/>
    <property type="evidence" value="ECO:0007669"/>
    <property type="project" value="UniProtKB-SubCell"/>
</dbReference>
<keyword evidence="11" id="KW-1015">Disulfide bond</keyword>
<dbReference type="FunFam" id="3.30.430.20:FF:000001">
    <property type="entry name" value="cysteine-rich repeat secretory protein 3"/>
    <property type="match status" value="1"/>
</dbReference>
<dbReference type="OMA" id="DKTCVLN"/>
<evidence type="ECO:0000256" key="15">
    <source>
        <dbReference type="SAM" id="SignalP"/>
    </source>
</evidence>
<feature type="domain" description="Gnk2-homologous" evidence="16">
    <location>
        <begin position="30"/>
        <end position="135"/>
    </location>
</feature>
<evidence type="ECO:0000256" key="5">
    <source>
        <dbReference type="ARBA" id="ARBA00022692"/>
    </source>
</evidence>
<keyword evidence="9 14" id="KW-1133">Transmembrane helix</keyword>
<evidence type="ECO:0000313" key="18">
    <source>
        <dbReference type="Proteomes" id="UP000594263"/>
    </source>
</evidence>
<evidence type="ECO:0000313" key="17">
    <source>
        <dbReference type="EnsemblPlants" id="Kaladp0016s0303.1.v1.1"/>
    </source>
</evidence>
<dbReference type="PANTHER" id="PTHR32080">
    <property type="entry name" value="ANTIFUNGAL PROTEIN GINKBILOBIN-2-LIKE"/>
    <property type="match status" value="1"/>
</dbReference>
<evidence type="ECO:0000256" key="13">
    <source>
        <dbReference type="ARBA" id="ARBA00038393"/>
    </source>
</evidence>